<evidence type="ECO:0000256" key="9">
    <source>
        <dbReference type="SAM" id="MobiDB-lite"/>
    </source>
</evidence>
<feature type="signal peptide" evidence="10">
    <location>
        <begin position="1"/>
        <end position="15"/>
    </location>
</feature>
<evidence type="ECO:0000313" key="12">
    <source>
        <dbReference type="Proteomes" id="UP000001073"/>
    </source>
</evidence>
<organism evidence="11 12">
    <name type="scientific">Nomascus leucogenys</name>
    <name type="common">Northern white-cheeked gibbon</name>
    <name type="synonym">Hylobates leucogenys</name>
    <dbReference type="NCBI Taxonomy" id="61853"/>
    <lineage>
        <taxon>Eukaryota</taxon>
        <taxon>Metazoa</taxon>
        <taxon>Chordata</taxon>
        <taxon>Craniata</taxon>
        <taxon>Vertebrata</taxon>
        <taxon>Euteleostomi</taxon>
        <taxon>Mammalia</taxon>
        <taxon>Eutheria</taxon>
        <taxon>Euarchontoglires</taxon>
        <taxon>Primates</taxon>
        <taxon>Haplorrhini</taxon>
        <taxon>Catarrhini</taxon>
        <taxon>Hylobatidae</taxon>
        <taxon>Nomascus</taxon>
    </lineage>
</organism>
<sequence>MRLLILICLVAVALARPKLPLRYPEHLQNPSKSSEPIPLESREEYGMTRQRNVLREKQSNEIKDTRNESIENCVMAEPEKTESSISSSSEEQFRRRNEYNQLQLQAVHAQEKIRRMNENSHVQVPLQQLNQFAAYPYAVWYYPQIMQYVPFPPFSDISNPTAPENYEKSHVMLQW</sequence>
<keyword evidence="6" id="KW-0597">Phosphoprotein</keyword>
<evidence type="ECO:0000256" key="7">
    <source>
        <dbReference type="ARBA" id="ARBA00022729"/>
    </source>
</evidence>
<feature type="region of interest" description="Disordered" evidence="9">
    <location>
        <begin position="23"/>
        <end position="49"/>
    </location>
</feature>
<evidence type="ECO:0000256" key="3">
    <source>
        <dbReference type="ARBA" id="ARBA00010179"/>
    </source>
</evidence>
<dbReference type="GO" id="GO:1903496">
    <property type="term" value="P:response to 11-deoxycorticosterone"/>
    <property type="evidence" value="ECO:0007669"/>
    <property type="project" value="TreeGrafter"/>
</dbReference>
<feature type="chain" id="PRO_5014188135" description="Alpha-S1-casein" evidence="10">
    <location>
        <begin position="16"/>
        <end position="175"/>
    </location>
</feature>
<dbReference type="Proteomes" id="UP000001073">
    <property type="component" value="Chromosome 9"/>
</dbReference>
<dbReference type="EMBL" id="ADFV01029690">
    <property type="status" value="NOT_ANNOTATED_CDS"/>
    <property type="molecule type" value="Genomic_DNA"/>
</dbReference>
<evidence type="ECO:0000313" key="11">
    <source>
        <dbReference type="Ensembl" id="ENSNLEP00000031269.1"/>
    </source>
</evidence>
<dbReference type="PANTHER" id="PTHR10240">
    <property type="entry name" value="ALPHA-S1-CASEIN"/>
    <property type="match status" value="1"/>
</dbReference>
<dbReference type="PROSITE" id="PS00306">
    <property type="entry name" value="CASEIN_ALPHA_BETA"/>
    <property type="match status" value="1"/>
</dbReference>
<dbReference type="GO" id="GO:0005615">
    <property type="term" value="C:extracellular space"/>
    <property type="evidence" value="ECO:0007669"/>
    <property type="project" value="TreeGrafter"/>
</dbReference>
<dbReference type="PANTHER" id="PTHR10240:SF0">
    <property type="entry name" value="ALPHA-S1-CASEIN"/>
    <property type="match status" value="1"/>
</dbReference>
<comment type="similarity">
    <text evidence="3">Belongs to the alpha-casein family.</text>
</comment>
<dbReference type="GO" id="GO:0032355">
    <property type="term" value="P:response to estradiol"/>
    <property type="evidence" value="ECO:0007669"/>
    <property type="project" value="TreeGrafter"/>
</dbReference>
<name>A0A2I3GJ03_NOMLE</name>
<dbReference type="AlphaFoldDB" id="A0A2I3GJ03"/>
<evidence type="ECO:0000256" key="8">
    <source>
        <dbReference type="ARBA" id="ARBA00022743"/>
    </source>
</evidence>
<protein>
    <recommendedName>
        <fullName evidence="4">Alpha-S1-casein</fullName>
    </recommendedName>
</protein>
<keyword evidence="5" id="KW-0964">Secreted</keyword>
<dbReference type="EMBL" id="ADFV01029689">
    <property type="status" value="NOT_ANNOTATED_CDS"/>
    <property type="molecule type" value="Genomic_DNA"/>
</dbReference>
<dbReference type="GeneTree" id="ENSGT00390000017378"/>
<dbReference type="InterPro" id="IPR026999">
    <property type="entry name" value="Alpha-s1_casein"/>
</dbReference>
<accession>A0A2I3GJ03</accession>
<comment type="function">
    <text evidence="1">Important role in the capacity of milk to transport calcium phosphate.</text>
</comment>
<reference evidence="11" key="2">
    <citation type="submission" date="2025-08" db="UniProtKB">
        <authorList>
            <consortium name="Ensembl"/>
        </authorList>
    </citation>
    <scope>IDENTIFICATION</scope>
</reference>
<evidence type="ECO:0000256" key="2">
    <source>
        <dbReference type="ARBA" id="ARBA00004613"/>
    </source>
</evidence>
<reference evidence="11" key="3">
    <citation type="submission" date="2025-09" db="UniProtKB">
        <authorList>
            <consortium name="Ensembl"/>
        </authorList>
    </citation>
    <scope>IDENTIFICATION</scope>
</reference>
<evidence type="ECO:0000256" key="4">
    <source>
        <dbReference type="ARBA" id="ARBA00021479"/>
    </source>
</evidence>
<gene>
    <name evidence="11" type="primary">CSN1S1</name>
</gene>
<evidence type="ECO:0000256" key="10">
    <source>
        <dbReference type="SAM" id="SignalP"/>
    </source>
</evidence>
<dbReference type="GO" id="GO:0032570">
    <property type="term" value="P:response to progesterone"/>
    <property type="evidence" value="ECO:0007669"/>
    <property type="project" value="TreeGrafter"/>
</dbReference>
<proteinExistence type="inferred from homology"/>
<evidence type="ECO:0000256" key="6">
    <source>
        <dbReference type="ARBA" id="ARBA00022553"/>
    </source>
</evidence>
<reference evidence="11 12" key="1">
    <citation type="submission" date="2012-10" db="EMBL/GenBank/DDBJ databases">
        <authorList>
            <consortium name="Gibbon Genome Sequencing Consortium"/>
        </authorList>
    </citation>
    <scope>NUCLEOTIDE SEQUENCE [LARGE SCALE GENOMIC DNA]</scope>
</reference>
<dbReference type="InterPro" id="IPR031305">
    <property type="entry name" value="Casein_CS"/>
</dbReference>
<keyword evidence="8" id="KW-0494">Milk protein</keyword>
<dbReference type="GO" id="GO:1903494">
    <property type="term" value="P:response to dehydroepiandrosterone"/>
    <property type="evidence" value="ECO:0007669"/>
    <property type="project" value="TreeGrafter"/>
</dbReference>
<dbReference type="Ensembl" id="ENSNLET00000046127.1">
    <property type="protein sequence ID" value="ENSNLEP00000031269.1"/>
    <property type="gene ID" value="ENSNLEG00000007655.2"/>
</dbReference>
<evidence type="ECO:0000256" key="1">
    <source>
        <dbReference type="ARBA" id="ARBA00003383"/>
    </source>
</evidence>
<evidence type="ECO:0000256" key="5">
    <source>
        <dbReference type="ARBA" id="ARBA00022525"/>
    </source>
</evidence>
<keyword evidence="12" id="KW-1185">Reference proteome</keyword>
<keyword evidence="7 10" id="KW-0732">Signal</keyword>
<comment type="subcellular location">
    <subcellularLocation>
        <location evidence="2">Secreted</location>
    </subcellularLocation>
</comment>